<dbReference type="RefSeq" id="WP_034528697.1">
    <property type="nucleotide sequence ID" value="NZ_JGZP01000014.1"/>
</dbReference>
<dbReference type="CDD" id="cd00118">
    <property type="entry name" value="LysM"/>
    <property type="match status" value="1"/>
</dbReference>
<feature type="signal peptide" evidence="2">
    <location>
        <begin position="1"/>
        <end position="41"/>
    </location>
</feature>
<evidence type="ECO:0000313" key="3">
    <source>
        <dbReference type="EMBL" id="KFI96870.1"/>
    </source>
</evidence>
<feature type="chain" id="PRO_5039185601" evidence="2">
    <location>
        <begin position="42"/>
        <end position="768"/>
    </location>
</feature>
<dbReference type="AlphaFoldDB" id="A0A087DMX0"/>
<keyword evidence="2" id="KW-0732">Signal</keyword>
<dbReference type="eggNOG" id="COG1388">
    <property type="taxonomic scope" value="Bacteria"/>
</dbReference>
<keyword evidence="4" id="KW-1185">Reference proteome</keyword>
<organism evidence="3 4">
    <name type="scientific">Bifidobacterium stellenboschense</name>
    <dbReference type="NCBI Taxonomy" id="762211"/>
    <lineage>
        <taxon>Bacteria</taxon>
        <taxon>Bacillati</taxon>
        <taxon>Actinomycetota</taxon>
        <taxon>Actinomycetes</taxon>
        <taxon>Bifidobacteriales</taxon>
        <taxon>Bifidobacteriaceae</taxon>
        <taxon>Bifidobacterium</taxon>
    </lineage>
</organism>
<reference evidence="3 4" key="1">
    <citation type="submission" date="2014-03" db="EMBL/GenBank/DDBJ databases">
        <title>Genomics of Bifidobacteria.</title>
        <authorList>
            <person name="Ventura M."/>
            <person name="Milani C."/>
            <person name="Lugli G.A."/>
        </authorList>
    </citation>
    <scope>NUCLEOTIDE SEQUENCE [LARGE SCALE GENOMIC DNA]</scope>
    <source>
        <strain evidence="3 4">DSM 23968</strain>
    </source>
</reference>
<evidence type="ECO:0000256" key="1">
    <source>
        <dbReference type="SAM" id="MobiDB-lite"/>
    </source>
</evidence>
<proteinExistence type="predicted"/>
<dbReference type="Gene3D" id="3.10.350.10">
    <property type="entry name" value="LysM domain"/>
    <property type="match status" value="1"/>
</dbReference>
<dbReference type="Proteomes" id="UP000029004">
    <property type="component" value="Unassembled WGS sequence"/>
</dbReference>
<evidence type="ECO:0000256" key="2">
    <source>
        <dbReference type="SAM" id="SignalP"/>
    </source>
</evidence>
<sequence>MVAKHASGIRKRESHRPVHKIMTAGLSAIIAAGLLSSTAVAFGATANPDGSITVESGDTLSQIAEQFGGDWHDYTGYRSGDPNLIFPGEHVRDSKKATTECKVTIDWAAEAQRTYNGDYGVDPVRHDTLAGRYGAEAADKVQDLVNLMVAGSWAPGQPLPAGYESNECLVSQTTDGDDSGANTANPSSTQPDTATQQHHATKVWIVDRNGHFEPVFRDVLVHHQAVTQTRDHAAVTRTEKVKVRDAWDEQVNHPAEYRTVYHPAQTHVEKVLVSPEHTVHHDAEYQDRVVVDKPAWDEKIETKPAWTETVHHPAQYEDRVVVDKEAWDEQVVDVPEHTETKHHEAEYRTVHHEAVTHEVNHPAVTKTERKLVSPEQQIEHKAEYKTVVDRPAYDETVTVKDAWTETVKHPAEYKDEPVYETQTKVVTPEQTKVVHHEAEYQDQPVYETQTKLVKPAWTETVRHYKVYDADDPSWVRYFTNKADVDDCQYSELLKGHATSVTWWDETVNHPAEYQQVQVQTGTKKVLVKAAYDETVTIPAVTQQVQVQVGTKKVLVKAAWTENVQHPAETKVVHHDAVTHQELVKAAWTETIPAKYEEVTVTVKPAWTETVVDKPAYDEQVLVKEAWTETVTVPATYKTVHHPAVTHKESVLVKPAYEEKVEHPAEYRTVHHDAVTHTEKVKIKDAWDETIPARYEEKTVTDREAWDEQVLVKDAWVQTVHHAAEYVDRTVVVKPAWRETVVVRPAWSETVRRESGRRWVEPTGHWEWR</sequence>
<dbReference type="InterPro" id="IPR036779">
    <property type="entry name" value="LysM_dom_sf"/>
</dbReference>
<comment type="caution">
    <text evidence="3">The sequence shown here is derived from an EMBL/GenBank/DDBJ whole genome shotgun (WGS) entry which is preliminary data.</text>
</comment>
<protein>
    <submittedName>
        <fullName evidence="3">Putative LPXTG-motif cell wall anchor domain protein</fullName>
    </submittedName>
</protein>
<dbReference type="OrthoDB" id="287365at2"/>
<name>A0A087DMX0_9BIFI</name>
<gene>
    <name evidence="3" type="ORF">BSTEL_1779</name>
</gene>
<dbReference type="EMBL" id="JGZP01000014">
    <property type="protein sequence ID" value="KFI96870.1"/>
    <property type="molecule type" value="Genomic_DNA"/>
</dbReference>
<accession>A0A087DMX0</accession>
<evidence type="ECO:0000313" key="4">
    <source>
        <dbReference type="Proteomes" id="UP000029004"/>
    </source>
</evidence>
<dbReference type="InterPro" id="IPR018392">
    <property type="entry name" value="LysM"/>
</dbReference>
<dbReference type="STRING" id="762211.BSTEL_1779"/>
<feature type="region of interest" description="Disordered" evidence="1">
    <location>
        <begin position="170"/>
        <end position="199"/>
    </location>
</feature>
<feature type="compositionally biased region" description="Polar residues" evidence="1">
    <location>
        <begin position="170"/>
        <end position="198"/>
    </location>
</feature>